<gene>
    <name evidence="2" type="ORF">ABE541_19335</name>
</gene>
<dbReference type="Pfam" id="PF07883">
    <property type="entry name" value="Cupin_2"/>
    <property type="match status" value="1"/>
</dbReference>
<dbReference type="EMBL" id="JBDJNQ010000010">
    <property type="protein sequence ID" value="MEN5379428.1"/>
    <property type="molecule type" value="Genomic_DNA"/>
</dbReference>
<evidence type="ECO:0000259" key="1">
    <source>
        <dbReference type="Pfam" id="PF07883"/>
    </source>
</evidence>
<dbReference type="InterPro" id="IPR014710">
    <property type="entry name" value="RmlC-like_jellyroll"/>
</dbReference>
<dbReference type="PANTHER" id="PTHR43698:SF1">
    <property type="entry name" value="BLL4564 PROTEIN"/>
    <property type="match status" value="1"/>
</dbReference>
<keyword evidence="3" id="KW-1185">Reference proteome</keyword>
<dbReference type="Proteomes" id="UP001409291">
    <property type="component" value="Unassembled WGS sequence"/>
</dbReference>
<feature type="domain" description="Cupin type-2" evidence="1">
    <location>
        <begin position="43"/>
        <end position="98"/>
    </location>
</feature>
<evidence type="ECO:0000313" key="2">
    <source>
        <dbReference type="EMBL" id="MEN5379428.1"/>
    </source>
</evidence>
<protein>
    <submittedName>
        <fullName evidence="2">Cupin domain-containing protein</fullName>
    </submittedName>
</protein>
<dbReference type="RefSeq" id="WP_346582178.1">
    <property type="nucleotide sequence ID" value="NZ_JBDJLH010000002.1"/>
</dbReference>
<dbReference type="SUPFAM" id="SSF51182">
    <property type="entry name" value="RmlC-like cupins"/>
    <property type="match status" value="1"/>
</dbReference>
<dbReference type="InterPro" id="IPR047263">
    <property type="entry name" value="HNL-like_cupin"/>
</dbReference>
<dbReference type="InterPro" id="IPR011051">
    <property type="entry name" value="RmlC_Cupin_sf"/>
</dbReference>
<evidence type="ECO:0000313" key="3">
    <source>
        <dbReference type="Proteomes" id="UP001409291"/>
    </source>
</evidence>
<accession>A0ABV0BZK0</accession>
<organism evidence="2 3">
    <name type="scientific">Sphingobacterium kitahiroshimense</name>
    <dbReference type="NCBI Taxonomy" id="470446"/>
    <lineage>
        <taxon>Bacteria</taxon>
        <taxon>Pseudomonadati</taxon>
        <taxon>Bacteroidota</taxon>
        <taxon>Sphingobacteriia</taxon>
        <taxon>Sphingobacteriales</taxon>
        <taxon>Sphingobacteriaceae</taxon>
        <taxon>Sphingobacterium</taxon>
    </lineage>
</organism>
<dbReference type="InterPro" id="IPR013096">
    <property type="entry name" value="Cupin_2"/>
</dbReference>
<name>A0ABV0BZK0_9SPHI</name>
<sequence length="139" mass="15700">MEQIKNEIFEKGNQITNGYFTGNAFLNLLQEKDENNDFALGNVTFESGARTNWHTHPRGQVLIITDGTGIYQEKGQVAQLIKKGDIINIPQDVEHWHGASAVSGMIHIAITNYKDEENVTWLQAVSEKEYAIANKQIQR</sequence>
<dbReference type="CDD" id="cd02233">
    <property type="entry name" value="cupin_HNL-like"/>
    <property type="match status" value="1"/>
</dbReference>
<reference evidence="2 3" key="1">
    <citation type="submission" date="2024-04" db="EMBL/GenBank/DDBJ databases">
        <title>WGS of bacteria from Torrens River.</title>
        <authorList>
            <person name="Wyrsch E.R."/>
            <person name="Drigo B."/>
        </authorList>
    </citation>
    <scope>NUCLEOTIDE SEQUENCE [LARGE SCALE GENOMIC DNA]</scope>
    <source>
        <strain evidence="2 3">TWI391</strain>
    </source>
</reference>
<dbReference type="Gene3D" id="2.60.120.10">
    <property type="entry name" value="Jelly Rolls"/>
    <property type="match status" value="1"/>
</dbReference>
<proteinExistence type="predicted"/>
<comment type="caution">
    <text evidence="2">The sequence shown here is derived from an EMBL/GenBank/DDBJ whole genome shotgun (WGS) entry which is preliminary data.</text>
</comment>
<dbReference type="PANTHER" id="PTHR43698">
    <property type="entry name" value="RIBD C-TERMINAL DOMAIN CONTAINING PROTEIN"/>
    <property type="match status" value="1"/>
</dbReference>